<sequence length="56" mass="6182">MSEPSTNLPPDQAAFNRRLIGEFRDAGRRLERRPLLLLTTTGSSSWSGGSPAVVRR</sequence>
<dbReference type="AlphaFoldDB" id="A0A917TYF6"/>
<name>A0A917TYF6_9ACTN</name>
<gene>
    <name evidence="1" type="ORF">GCM10007977_051730</name>
</gene>
<proteinExistence type="predicted"/>
<protein>
    <submittedName>
        <fullName evidence="1">Uncharacterized protein</fullName>
    </submittedName>
</protein>
<dbReference type="EMBL" id="BMPI01000026">
    <property type="protein sequence ID" value="GGM43809.1"/>
    <property type="molecule type" value="Genomic_DNA"/>
</dbReference>
<reference evidence="1" key="1">
    <citation type="journal article" date="2014" name="Int. J. Syst. Evol. Microbiol.">
        <title>Complete genome sequence of Corynebacterium casei LMG S-19264T (=DSM 44701T), isolated from a smear-ripened cheese.</title>
        <authorList>
            <consortium name="US DOE Joint Genome Institute (JGI-PGF)"/>
            <person name="Walter F."/>
            <person name="Albersmeier A."/>
            <person name="Kalinowski J."/>
            <person name="Ruckert C."/>
        </authorList>
    </citation>
    <scope>NUCLEOTIDE SEQUENCE</scope>
    <source>
        <strain evidence="1">JCM 19831</strain>
    </source>
</reference>
<organism evidence="1 2">
    <name type="scientific">Dactylosporangium sucinum</name>
    <dbReference type="NCBI Taxonomy" id="1424081"/>
    <lineage>
        <taxon>Bacteria</taxon>
        <taxon>Bacillati</taxon>
        <taxon>Actinomycetota</taxon>
        <taxon>Actinomycetes</taxon>
        <taxon>Micromonosporales</taxon>
        <taxon>Micromonosporaceae</taxon>
        <taxon>Dactylosporangium</taxon>
    </lineage>
</organism>
<evidence type="ECO:0000313" key="2">
    <source>
        <dbReference type="Proteomes" id="UP000642070"/>
    </source>
</evidence>
<keyword evidence="2" id="KW-1185">Reference proteome</keyword>
<reference evidence="1" key="2">
    <citation type="submission" date="2020-09" db="EMBL/GenBank/DDBJ databases">
        <authorList>
            <person name="Sun Q."/>
            <person name="Ohkuma M."/>
        </authorList>
    </citation>
    <scope>NUCLEOTIDE SEQUENCE</scope>
    <source>
        <strain evidence="1">JCM 19831</strain>
    </source>
</reference>
<dbReference type="RefSeq" id="WP_190252520.1">
    <property type="nucleotide sequence ID" value="NZ_BMPI01000026.1"/>
</dbReference>
<comment type="caution">
    <text evidence="1">The sequence shown here is derived from an EMBL/GenBank/DDBJ whole genome shotgun (WGS) entry which is preliminary data.</text>
</comment>
<accession>A0A917TYF6</accession>
<evidence type="ECO:0000313" key="1">
    <source>
        <dbReference type="EMBL" id="GGM43809.1"/>
    </source>
</evidence>
<dbReference type="Proteomes" id="UP000642070">
    <property type="component" value="Unassembled WGS sequence"/>
</dbReference>